<keyword evidence="8" id="KW-1133">Transmembrane helix</keyword>
<keyword evidence="7 10" id="KW-0653">Protein transport</keyword>
<evidence type="ECO:0000256" key="1">
    <source>
        <dbReference type="ARBA" id="ARBA00004383"/>
    </source>
</evidence>
<dbReference type="Gene3D" id="3.30.1150.10">
    <property type="match status" value="1"/>
</dbReference>
<keyword evidence="4 10" id="KW-1003">Cell membrane</keyword>
<dbReference type="Proteomes" id="UP000181998">
    <property type="component" value="Unassembled WGS sequence"/>
</dbReference>
<dbReference type="GO" id="GO:0015891">
    <property type="term" value="P:siderophore transport"/>
    <property type="evidence" value="ECO:0007669"/>
    <property type="project" value="InterPro"/>
</dbReference>
<evidence type="ECO:0000256" key="5">
    <source>
        <dbReference type="ARBA" id="ARBA00022519"/>
    </source>
</evidence>
<evidence type="ECO:0000256" key="9">
    <source>
        <dbReference type="ARBA" id="ARBA00023136"/>
    </source>
</evidence>
<feature type="region of interest" description="Disordered" evidence="11">
    <location>
        <begin position="41"/>
        <end position="65"/>
    </location>
</feature>
<evidence type="ECO:0000259" key="12">
    <source>
        <dbReference type="PROSITE" id="PS52015"/>
    </source>
</evidence>
<dbReference type="GO" id="GO:0031992">
    <property type="term" value="F:energy transducer activity"/>
    <property type="evidence" value="ECO:0007669"/>
    <property type="project" value="InterPro"/>
</dbReference>
<evidence type="ECO:0000256" key="3">
    <source>
        <dbReference type="ARBA" id="ARBA00022448"/>
    </source>
</evidence>
<dbReference type="EMBL" id="FOFX01000017">
    <property type="protein sequence ID" value="SEQ04870.1"/>
    <property type="molecule type" value="Genomic_DNA"/>
</dbReference>
<dbReference type="PROSITE" id="PS52015">
    <property type="entry name" value="TONB_CTD"/>
    <property type="match status" value="1"/>
</dbReference>
<dbReference type="GO" id="GO:0015031">
    <property type="term" value="P:protein transport"/>
    <property type="evidence" value="ECO:0007669"/>
    <property type="project" value="UniProtKB-UniRule"/>
</dbReference>
<evidence type="ECO:0000256" key="7">
    <source>
        <dbReference type="ARBA" id="ARBA00022927"/>
    </source>
</evidence>
<dbReference type="STRING" id="44577.ATY38_09670"/>
<dbReference type="SUPFAM" id="SSF74653">
    <property type="entry name" value="TolA/TonB C-terminal domain"/>
    <property type="match status" value="1"/>
</dbReference>
<keyword evidence="3 10" id="KW-0813">Transport</keyword>
<feature type="domain" description="TonB C-terminal" evidence="12">
    <location>
        <begin position="106"/>
        <end position="196"/>
    </location>
</feature>
<evidence type="ECO:0000256" key="6">
    <source>
        <dbReference type="ARBA" id="ARBA00022692"/>
    </source>
</evidence>
<organism evidence="13 14">
    <name type="scientific">Nitrosomonas ureae</name>
    <dbReference type="NCBI Taxonomy" id="44577"/>
    <lineage>
        <taxon>Bacteria</taxon>
        <taxon>Pseudomonadati</taxon>
        <taxon>Pseudomonadota</taxon>
        <taxon>Betaproteobacteria</taxon>
        <taxon>Nitrosomonadales</taxon>
        <taxon>Nitrosomonadaceae</taxon>
        <taxon>Nitrosomonas</taxon>
    </lineage>
</organism>
<gene>
    <name evidence="13" type="ORF">SAMN05421510_10174</name>
</gene>
<dbReference type="InterPro" id="IPR051045">
    <property type="entry name" value="TonB-dependent_transducer"/>
</dbReference>
<keyword evidence="5 10" id="KW-0997">Cell inner membrane</keyword>
<dbReference type="PANTHER" id="PTHR33446:SF2">
    <property type="entry name" value="PROTEIN TONB"/>
    <property type="match status" value="1"/>
</dbReference>
<evidence type="ECO:0000313" key="13">
    <source>
        <dbReference type="EMBL" id="SEQ04870.1"/>
    </source>
</evidence>
<dbReference type="NCBIfam" id="TIGR01352">
    <property type="entry name" value="tonB_Cterm"/>
    <property type="match status" value="1"/>
</dbReference>
<dbReference type="AlphaFoldDB" id="A0A1H9CUI4"/>
<dbReference type="InterPro" id="IPR037682">
    <property type="entry name" value="TonB_C"/>
</dbReference>
<evidence type="ECO:0000256" key="2">
    <source>
        <dbReference type="ARBA" id="ARBA00006555"/>
    </source>
</evidence>
<keyword evidence="6" id="KW-0812">Transmembrane</keyword>
<dbReference type="PRINTS" id="PR01374">
    <property type="entry name" value="TONBPROTEIN"/>
</dbReference>
<comment type="subcellular location">
    <subcellularLocation>
        <location evidence="1 10">Cell inner membrane</location>
        <topology evidence="1 10">Single-pass membrane protein</topology>
        <orientation evidence="1 10">Periplasmic side</orientation>
    </subcellularLocation>
</comment>
<evidence type="ECO:0000256" key="4">
    <source>
        <dbReference type="ARBA" id="ARBA00022475"/>
    </source>
</evidence>
<dbReference type="InterPro" id="IPR003538">
    <property type="entry name" value="TonB"/>
</dbReference>
<accession>A0A1H9CUI4</accession>
<feature type="compositionally biased region" description="Basic and acidic residues" evidence="11">
    <location>
        <begin position="41"/>
        <end position="54"/>
    </location>
</feature>
<proteinExistence type="inferred from homology"/>
<comment type="similarity">
    <text evidence="2 10">Belongs to the TonB family.</text>
</comment>
<evidence type="ECO:0000313" key="14">
    <source>
        <dbReference type="Proteomes" id="UP000181998"/>
    </source>
</evidence>
<name>A0A1H9CUI4_9PROT</name>
<reference evidence="13 14" key="1">
    <citation type="submission" date="2016-10" db="EMBL/GenBank/DDBJ databases">
        <authorList>
            <person name="de Groot N.N."/>
        </authorList>
    </citation>
    <scope>NUCLEOTIDE SEQUENCE [LARGE SCALE GENOMIC DNA]</scope>
    <source>
        <strain evidence="13 14">Nm9</strain>
    </source>
</reference>
<dbReference type="GO" id="GO:0055085">
    <property type="term" value="P:transmembrane transport"/>
    <property type="evidence" value="ECO:0007669"/>
    <property type="project" value="InterPro"/>
</dbReference>
<dbReference type="PANTHER" id="PTHR33446">
    <property type="entry name" value="PROTEIN TONB-RELATED"/>
    <property type="match status" value="1"/>
</dbReference>
<evidence type="ECO:0000256" key="8">
    <source>
        <dbReference type="ARBA" id="ARBA00022989"/>
    </source>
</evidence>
<keyword evidence="10" id="KW-0735">Signal-anchor</keyword>
<dbReference type="InterPro" id="IPR006260">
    <property type="entry name" value="TonB/TolA_C"/>
</dbReference>
<comment type="function">
    <text evidence="10">Interacts with outer membrane receptor proteins that carry out high-affinity binding and energy dependent uptake into the periplasmic space of specific substrates. It could act to transduce energy from the cytoplasmic membrane to specific energy-requiring processes in the outer membrane, resulting in the release into the periplasm of ligands bound by these outer membrane proteins.</text>
</comment>
<keyword evidence="9" id="KW-0472">Membrane</keyword>
<evidence type="ECO:0000256" key="11">
    <source>
        <dbReference type="SAM" id="MobiDB-lite"/>
    </source>
</evidence>
<sequence length="196" mass="21482">MLFGLVFVFGLIVILNHYMGKIERTPPQDVTEISMTRDIKQEPKKEIKKVEPKRQVSRPQAPAPFRGLDTALSGIDLGALGLDNGQRDIDDGLLGKTGNAVMTADLVDIPPKPIARGSFKYPPTAKRNGIKGYVVLSVLVEADGSVNQVQVLESSPSGIFDAAALQGIRAWHFEPAKYKGDTVRVWAKQKIRFDLS</sequence>
<evidence type="ECO:0000256" key="10">
    <source>
        <dbReference type="RuleBase" id="RU362123"/>
    </source>
</evidence>
<dbReference type="GO" id="GO:0098797">
    <property type="term" value="C:plasma membrane protein complex"/>
    <property type="evidence" value="ECO:0007669"/>
    <property type="project" value="TreeGrafter"/>
</dbReference>
<dbReference type="Pfam" id="PF03544">
    <property type="entry name" value="TonB_C"/>
    <property type="match status" value="1"/>
</dbReference>
<protein>
    <recommendedName>
        <fullName evidence="10">Protein TonB</fullName>
    </recommendedName>
</protein>
<dbReference type="GO" id="GO:0030288">
    <property type="term" value="C:outer membrane-bounded periplasmic space"/>
    <property type="evidence" value="ECO:0007669"/>
    <property type="project" value="InterPro"/>
</dbReference>